<protein>
    <submittedName>
        <fullName evidence="2">Uncharacterized protein</fullName>
    </submittedName>
</protein>
<dbReference type="SUPFAM" id="SSF48452">
    <property type="entry name" value="TPR-like"/>
    <property type="match status" value="1"/>
</dbReference>
<evidence type="ECO:0000256" key="1">
    <source>
        <dbReference type="SAM" id="Phobius"/>
    </source>
</evidence>
<dbReference type="Gene3D" id="1.25.40.10">
    <property type="entry name" value="Tetratricopeptide repeat domain"/>
    <property type="match status" value="1"/>
</dbReference>
<evidence type="ECO:0000313" key="2">
    <source>
        <dbReference type="EMBL" id="PIS08877.1"/>
    </source>
</evidence>
<comment type="caution">
    <text evidence="2">The sequence shown here is derived from an EMBL/GenBank/DDBJ whole genome shotgun (WGS) entry which is preliminary data.</text>
</comment>
<reference evidence="3" key="1">
    <citation type="submission" date="2017-09" db="EMBL/GenBank/DDBJ databases">
        <title>Depth-based differentiation of microbial function through sediment-hosted aquifers and enrichment of novel symbionts in the deep terrestrial subsurface.</title>
        <authorList>
            <person name="Probst A.J."/>
            <person name="Ladd B."/>
            <person name="Jarett J.K."/>
            <person name="Geller-Mcgrath D.E."/>
            <person name="Sieber C.M.K."/>
            <person name="Emerson J.B."/>
            <person name="Anantharaman K."/>
            <person name="Thomas B.C."/>
            <person name="Malmstrom R."/>
            <person name="Stieglmeier M."/>
            <person name="Klingl A."/>
            <person name="Woyke T."/>
            <person name="Ryan C.M."/>
            <person name="Banfield J.F."/>
        </authorList>
    </citation>
    <scope>NUCLEOTIDE SEQUENCE [LARGE SCALE GENOMIC DNA]</scope>
</reference>
<keyword evidence="1" id="KW-0472">Membrane</keyword>
<gene>
    <name evidence="2" type="ORF">COT75_04290</name>
</gene>
<organism evidence="2 3">
    <name type="scientific">Candidatus Beckwithbacteria bacterium CG10_big_fil_rev_8_21_14_0_10_34_10</name>
    <dbReference type="NCBI Taxonomy" id="1974495"/>
    <lineage>
        <taxon>Bacteria</taxon>
        <taxon>Candidatus Beckwithiibacteriota</taxon>
    </lineage>
</organism>
<dbReference type="AlphaFoldDB" id="A0A2H0W8B9"/>
<sequence length="169" mass="19952">MKSFLKIWLTILLSLIIVLILFQILTPKNDLLKASLNLNYFPFFPQSHLKMAQTLFKNNYEKEAKIELQTAKDLYLKVSWFDFTKKTKAEIEKTAILLNQSEKIRKEISNLEIILRTKPQYRDLNLKLSLLNFQLKNDTAALSWWEKAFYQDPNNKEVQTVGKIVKLKN</sequence>
<feature type="transmembrane region" description="Helical" evidence="1">
    <location>
        <begin position="7"/>
        <end position="25"/>
    </location>
</feature>
<dbReference type="EMBL" id="PEZT01000025">
    <property type="protein sequence ID" value="PIS08877.1"/>
    <property type="molecule type" value="Genomic_DNA"/>
</dbReference>
<evidence type="ECO:0000313" key="3">
    <source>
        <dbReference type="Proteomes" id="UP000230093"/>
    </source>
</evidence>
<proteinExistence type="predicted"/>
<dbReference type="InterPro" id="IPR011990">
    <property type="entry name" value="TPR-like_helical_dom_sf"/>
</dbReference>
<accession>A0A2H0W8B9</accession>
<name>A0A2H0W8B9_9BACT</name>
<keyword evidence="1" id="KW-1133">Transmembrane helix</keyword>
<keyword evidence="1" id="KW-0812">Transmembrane</keyword>
<dbReference type="Proteomes" id="UP000230093">
    <property type="component" value="Unassembled WGS sequence"/>
</dbReference>